<proteinExistence type="predicted"/>
<feature type="chain" id="PRO_5032473920" description="Ricin B lectin domain-containing protein" evidence="1">
    <location>
        <begin position="31"/>
        <end position="158"/>
    </location>
</feature>
<feature type="signal peptide" evidence="1">
    <location>
        <begin position="1"/>
        <end position="30"/>
    </location>
</feature>
<evidence type="ECO:0000256" key="1">
    <source>
        <dbReference type="SAM" id="SignalP"/>
    </source>
</evidence>
<dbReference type="InterPro" id="IPR000772">
    <property type="entry name" value="Ricin_B_lectin"/>
</dbReference>
<dbReference type="Pfam" id="PF00652">
    <property type="entry name" value="Ricin_B_lectin"/>
    <property type="match status" value="1"/>
</dbReference>
<dbReference type="InterPro" id="IPR035992">
    <property type="entry name" value="Ricin_B-like_lectins"/>
</dbReference>
<dbReference type="RefSeq" id="WP_184727936.1">
    <property type="nucleotide sequence ID" value="NZ_JACHIW010000001.1"/>
</dbReference>
<dbReference type="EMBL" id="JACHIW010000001">
    <property type="protein sequence ID" value="MBB5156889.1"/>
    <property type="molecule type" value="Genomic_DNA"/>
</dbReference>
<keyword evidence="4" id="KW-1185">Reference proteome</keyword>
<evidence type="ECO:0000313" key="3">
    <source>
        <dbReference type="EMBL" id="MBB5156889.1"/>
    </source>
</evidence>
<dbReference type="Proteomes" id="UP000584374">
    <property type="component" value="Unassembled WGS sequence"/>
</dbReference>
<dbReference type="SMART" id="SM00458">
    <property type="entry name" value="RICIN"/>
    <property type="match status" value="1"/>
</dbReference>
<evidence type="ECO:0000259" key="2">
    <source>
        <dbReference type="SMART" id="SM00458"/>
    </source>
</evidence>
<keyword evidence="1" id="KW-0732">Signal</keyword>
<dbReference type="AlphaFoldDB" id="A0A840QE88"/>
<sequence>MSSLRKLSRWTLAALGALCLSGSGALPLAAADPAARETALHNVADDGCLYSSDGYGVALTQCDSSSPSQNWSREYLSDAELLRVNGTNNCLGQVNGPDVRLSPCDSHDRTQQWRVEPADSGNLIRHPATDSCLGNLGQERVQLFRCDPSNPAQQWTLN</sequence>
<comment type="caution">
    <text evidence="3">The sequence shown here is derived from an EMBL/GenBank/DDBJ whole genome shotgun (WGS) entry which is preliminary data.</text>
</comment>
<dbReference type="Gene3D" id="2.80.10.50">
    <property type="match status" value="1"/>
</dbReference>
<gene>
    <name evidence="3" type="ORF">BJ970_004423</name>
</gene>
<accession>A0A840QE88</accession>
<reference evidence="3 4" key="1">
    <citation type="submission" date="2020-08" db="EMBL/GenBank/DDBJ databases">
        <title>Sequencing the genomes of 1000 actinobacteria strains.</title>
        <authorList>
            <person name="Klenk H.-P."/>
        </authorList>
    </citation>
    <scope>NUCLEOTIDE SEQUENCE [LARGE SCALE GENOMIC DNA]</scope>
    <source>
        <strain evidence="3 4">DSM 45584</strain>
    </source>
</reference>
<dbReference type="PROSITE" id="PS50231">
    <property type="entry name" value="RICIN_B_LECTIN"/>
    <property type="match status" value="1"/>
</dbReference>
<protein>
    <recommendedName>
        <fullName evidence="2">Ricin B lectin domain-containing protein</fullName>
    </recommendedName>
</protein>
<evidence type="ECO:0000313" key="4">
    <source>
        <dbReference type="Proteomes" id="UP000584374"/>
    </source>
</evidence>
<dbReference type="CDD" id="cd23415">
    <property type="entry name" value="beta-trefoil_Ricin_AH"/>
    <property type="match status" value="1"/>
</dbReference>
<name>A0A840QE88_9PSEU</name>
<dbReference type="SUPFAM" id="SSF50370">
    <property type="entry name" value="Ricin B-like lectins"/>
    <property type="match status" value="1"/>
</dbReference>
<organism evidence="3 4">
    <name type="scientific">Saccharopolyspora phatthalungensis</name>
    <dbReference type="NCBI Taxonomy" id="664693"/>
    <lineage>
        <taxon>Bacteria</taxon>
        <taxon>Bacillati</taxon>
        <taxon>Actinomycetota</taxon>
        <taxon>Actinomycetes</taxon>
        <taxon>Pseudonocardiales</taxon>
        <taxon>Pseudonocardiaceae</taxon>
        <taxon>Saccharopolyspora</taxon>
    </lineage>
</organism>
<feature type="domain" description="Ricin B lectin" evidence="2">
    <location>
        <begin position="37"/>
        <end position="158"/>
    </location>
</feature>